<dbReference type="Proteomes" id="UP000439994">
    <property type="component" value="Unassembled WGS sequence"/>
</dbReference>
<protein>
    <submittedName>
        <fullName evidence="2">Uncharacterized protein</fullName>
    </submittedName>
</protein>
<reference evidence="2 3" key="1">
    <citation type="submission" date="2019-11" db="EMBL/GenBank/DDBJ databases">
        <title>P. haliotis isolates from Z. marina roots.</title>
        <authorList>
            <person name="Cohen M."/>
            <person name="Jospin G."/>
            <person name="Eisen J.A."/>
            <person name="Coil D.A."/>
        </authorList>
    </citation>
    <scope>NUCLEOTIDE SEQUENCE [LARGE SCALE GENOMIC DNA]</scope>
    <source>
        <strain evidence="2 3">UCD-MCMsp1aY</strain>
    </source>
</reference>
<dbReference type="AlphaFoldDB" id="A0A6N8F6Q5"/>
<dbReference type="RefSeq" id="WP_155695252.1">
    <property type="nucleotide sequence ID" value="NZ_WOCD01000003.1"/>
</dbReference>
<organism evidence="2 3">
    <name type="scientific">Psychrosphaera haliotis</name>
    <dbReference type="NCBI Taxonomy" id="555083"/>
    <lineage>
        <taxon>Bacteria</taxon>
        <taxon>Pseudomonadati</taxon>
        <taxon>Pseudomonadota</taxon>
        <taxon>Gammaproteobacteria</taxon>
        <taxon>Alteromonadales</taxon>
        <taxon>Pseudoalteromonadaceae</taxon>
        <taxon>Psychrosphaera</taxon>
    </lineage>
</organism>
<evidence type="ECO:0000256" key="1">
    <source>
        <dbReference type="SAM" id="Phobius"/>
    </source>
</evidence>
<feature type="transmembrane region" description="Helical" evidence="1">
    <location>
        <begin position="112"/>
        <end position="132"/>
    </location>
</feature>
<dbReference type="EMBL" id="WOCD01000003">
    <property type="protein sequence ID" value="MUH72043.1"/>
    <property type="molecule type" value="Genomic_DNA"/>
</dbReference>
<feature type="transmembrane region" description="Helical" evidence="1">
    <location>
        <begin position="29"/>
        <end position="51"/>
    </location>
</feature>
<proteinExistence type="predicted"/>
<keyword evidence="1" id="KW-1133">Transmembrane helix</keyword>
<evidence type="ECO:0000313" key="2">
    <source>
        <dbReference type="EMBL" id="MUH72043.1"/>
    </source>
</evidence>
<sequence>MSFIIASVVIAFLAPMALAMEVDFVPKEIFIYSLIFVLFLVPVTAYPAYCVITKKYGYSIYSVVLSSIFSTCFVSLFFVFPFNYESYIINDVVLVNDNTITLAGYIQSFKQLAGFVVTGLFAGLVFFVANYGKKES</sequence>
<accession>A0A6N8F6Q5</accession>
<keyword evidence="1" id="KW-0472">Membrane</keyword>
<name>A0A6N8F6Q5_9GAMM</name>
<dbReference type="OrthoDB" id="9872934at2"/>
<feature type="transmembrane region" description="Helical" evidence="1">
    <location>
        <begin position="58"/>
        <end position="80"/>
    </location>
</feature>
<keyword evidence="3" id="KW-1185">Reference proteome</keyword>
<evidence type="ECO:0000313" key="3">
    <source>
        <dbReference type="Proteomes" id="UP000439994"/>
    </source>
</evidence>
<gene>
    <name evidence="2" type="ORF">GNP35_05845</name>
</gene>
<comment type="caution">
    <text evidence="2">The sequence shown here is derived from an EMBL/GenBank/DDBJ whole genome shotgun (WGS) entry which is preliminary data.</text>
</comment>
<keyword evidence="1" id="KW-0812">Transmembrane</keyword>